<dbReference type="EMBL" id="CP063169">
    <property type="protein sequence ID" value="QOR69584.1"/>
    <property type="molecule type" value="Genomic_DNA"/>
</dbReference>
<dbReference type="RefSeq" id="WP_193496066.1">
    <property type="nucleotide sequence ID" value="NZ_CP063169.1"/>
</dbReference>
<keyword evidence="3" id="KW-1185">Reference proteome</keyword>
<sequence length="50" mass="5592">MFHDDVYDAIAARRIGGPLDRPHRHISGRRRGADEPTAYNPAGRPRPEGL</sequence>
<dbReference type="Proteomes" id="UP000593758">
    <property type="component" value="Chromosome"/>
</dbReference>
<feature type="region of interest" description="Disordered" evidence="1">
    <location>
        <begin position="14"/>
        <end position="50"/>
    </location>
</feature>
<accession>A0A7M1SRI1</accession>
<reference evidence="2 3" key="1">
    <citation type="submission" date="2020-10" db="EMBL/GenBank/DDBJ databases">
        <title>Haloactinobacterium sp. RN3S43, a bacterium isolated from saline soil.</title>
        <authorList>
            <person name="Sun J.-Q."/>
        </authorList>
    </citation>
    <scope>NUCLEOTIDE SEQUENCE [LARGE SCALE GENOMIC DNA]</scope>
    <source>
        <strain evidence="2 3">RN3S43</strain>
    </source>
</reference>
<organism evidence="2 3">
    <name type="scientific">Ruania alkalisoli</name>
    <dbReference type="NCBI Taxonomy" id="2779775"/>
    <lineage>
        <taxon>Bacteria</taxon>
        <taxon>Bacillati</taxon>
        <taxon>Actinomycetota</taxon>
        <taxon>Actinomycetes</taxon>
        <taxon>Micrococcales</taxon>
        <taxon>Ruaniaceae</taxon>
        <taxon>Ruania</taxon>
    </lineage>
</organism>
<name>A0A7M1SRI1_9MICO</name>
<evidence type="ECO:0000256" key="1">
    <source>
        <dbReference type="SAM" id="MobiDB-lite"/>
    </source>
</evidence>
<protein>
    <submittedName>
        <fullName evidence="2">Uncharacterized protein</fullName>
    </submittedName>
</protein>
<proteinExistence type="predicted"/>
<gene>
    <name evidence="2" type="ORF">IM660_12950</name>
</gene>
<dbReference type="AlphaFoldDB" id="A0A7M1SRI1"/>
<dbReference type="KEGG" id="halt:IM660_12950"/>
<evidence type="ECO:0000313" key="2">
    <source>
        <dbReference type="EMBL" id="QOR69584.1"/>
    </source>
</evidence>
<evidence type="ECO:0000313" key="3">
    <source>
        <dbReference type="Proteomes" id="UP000593758"/>
    </source>
</evidence>